<feature type="domain" description="MacB-like periplasmic core" evidence="2">
    <location>
        <begin position="22"/>
        <end position="112"/>
    </location>
</feature>
<organism evidence="3">
    <name type="scientific">marine sediment metagenome</name>
    <dbReference type="NCBI Taxonomy" id="412755"/>
    <lineage>
        <taxon>unclassified sequences</taxon>
        <taxon>metagenomes</taxon>
        <taxon>ecological metagenomes</taxon>
    </lineage>
</organism>
<evidence type="ECO:0000256" key="1">
    <source>
        <dbReference type="SAM" id="Phobius"/>
    </source>
</evidence>
<dbReference type="Pfam" id="PF12704">
    <property type="entry name" value="MacB_PCD"/>
    <property type="match status" value="1"/>
</dbReference>
<keyword evidence="1" id="KW-0472">Membrane</keyword>
<evidence type="ECO:0000259" key="2">
    <source>
        <dbReference type="Pfam" id="PF12704"/>
    </source>
</evidence>
<gene>
    <name evidence="3" type="ORF">S03H2_24843</name>
</gene>
<dbReference type="EMBL" id="BARU01013907">
    <property type="protein sequence ID" value="GAH42223.1"/>
    <property type="molecule type" value="Genomic_DNA"/>
</dbReference>
<protein>
    <recommendedName>
        <fullName evidence="2">MacB-like periplasmic core domain-containing protein</fullName>
    </recommendedName>
</protein>
<reference evidence="3" key="1">
    <citation type="journal article" date="2014" name="Front. Microbiol.">
        <title>High frequency of phylogenetically diverse reductive dehalogenase-homologous genes in deep subseafloor sedimentary metagenomes.</title>
        <authorList>
            <person name="Kawai M."/>
            <person name="Futagami T."/>
            <person name="Toyoda A."/>
            <person name="Takaki Y."/>
            <person name="Nishi S."/>
            <person name="Hori S."/>
            <person name="Arai W."/>
            <person name="Tsubouchi T."/>
            <person name="Morono Y."/>
            <person name="Uchiyama I."/>
            <person name="Ito T."/>
            <person name="Fujiyama A."/>
            <person name="Inagaki F."/>
            <person name="Takami H."/>
        </authorList>
    </citation>
    <scope>NUCLEOTIDE SEQUENCE</scope>
    <source>
        <strain evidence="3">Expedition CK06-06</strain>
    </source>
</reference>
<name>X1HA74_9ZZZZ</name>
<evidence type="ECO:0000313" key="3">
    <source>
        <dbReference type="EMBL" id="GAH42223.1"/>
    </source>
</evidence>
<comment type="caution">
    <text evidence="3">The sequence shown here is derived from an EMBL/GenBank/DDBJ whole genome shotgun (WGS) entry which is preliminary data.</text>
</comment>
<proteinExistence type="predicted"/>
<keyword evidence="1" id="KW-0812">Transmembrane</keyword>
<dbReference type="InterPro" id="IPR025857">
    <property type="entry name" value="MacB_PCD"/>
</dbReference>
<feature type="transmembrane region" description="Helical" evidence="1">
    <location>
        <begin position="20"/>
        <end position="40"/>
    </location>
</feature>
<sequence length="120" mass="12628">MNNIISSLELALNAFKISKVRTALAILGVTIGISSIIIVFSAGEGIKSLLAVQVESFGADVIQAEIKIPSSKKGAAGETHSAMSLLQGAQVTTMVHDDLENILELPNVANAYGLFMTQEQ</sequence>
<feature type="non-terminal residue" evidence="3">
    <location>
        <position position="120"/>
    </location>
</feature>
<accession>X1HA74</accession>
<keyword evidence="1" id="KW-1133">Transmembrane helix</keyword>
<dbReference type="AlphaFoldDB" id="X1HA74"/>